<sequence length="124" mass="14707">MSRLWDQRNNPIMYICGYYTLFVVITIVVLFGIYCGVTYWQNCKDILMPEERYQDSPAETQISIDKHMMMLDERDLYPDITSRIGFDLGNRGLTRYPDLVQLLKYNNREQSQTTVGRDSTRLYI</sequence>
<evidence type="ECO:0000256" key="1">
    <source>
        <dbReference type="SAM" id="Phobius"/>
    </source>
</evidence>
<keyword evidence="1" id="KW-0812">Transmembrane</keyword>
<proteinExistence type="predicted"/>
<protein>
    <submittedName>
        <fullName evidence="2">Conserved hypothetical membrane protein</fullName>
    </submittedName>
</protein>
<evidence type="ECO:0000313" key="2">
    <source>
        <dbReference type="EMBL" id="QGN15409.1"/>
    </source>
</evidence>
<gene>
    <name evidence="2" type="ORF">FIM1_2099</name>
</gene>
<dbReference type="EMBL" id="CP015056">
    <property type="protein sequence ID" value="QGN15409.1"/>
    <property type="molecule type" value="Genomic_DNA"/>
</dbReference>
<name>A0ABX6ESV2_KLUMA</name>
<accession>A0ABX6ESV2</accession>
<dbReference type="Proteomes" id="UP000422736">
    <property type="component" value="Chromosome 3"/>
</dbReference>
<keyword evidence="1" id="KW-0472">Membrane</keyword>
<evidence type="ECO:0000313" key="3">
    <source>
        <dbReference type="Proteomes" id="UP000422736"/>
    </source>
</evidence>
<feature type="transmembrane region" description="Helical" evidence="1">
    <location>
        <begin position="12"/>
        <end position="34"/>
    </location>
</feature>
<keyword evidence="3" id="KW-1185">Reference proteome</keyword>
<organism evidence="2 3">
    <name type="scientific">Kluyveromyces marxianus</name>
    <name type="common">Yeast</name>
    <name type="synonym">Candida kefyr</name>
    <dbReference type="NCBI Taxonomy" id="4911"/>
    <lineage>
        <taxon>Eukaryota</taxon>
        <taxon>Fungi</taxon>
        <taxon>Dikarya</taxon>
        <taxon>Ascomycota</taxon>
        <taxon>Saccharomycotina</taxon>
        <taxon>Saccharomycetes</taxon>
        <taxon>Saccharomycetales</taxon>
        <taxon>Saccharomycetaceae</taxon>
        <taxon>Kluyveromyces</taxon>
    </lineage>
</organism>
<reference evidence="2 3" key="1">
    <citation type="submission" date="2016-03" db="EMBL/GenBank/DDBJ databases">
        <title>How can Kluyveromyces marxianus grow so fast - potential evolutionary course in Saccharomyces Complex revealed by comparative genomics.</title>
        <authorList>
            <person name="Mo W."/>
            <person name="Lu W."/>
            <person name="Yang X."/>
            <person name="Qi J."/>
            <person name="Lv H."/>
        </authorList>
    </citation>
    <scope>NUCLEOTIDE SEQUENCE [LARGE SCALE GENOMIC DNA]</scope>
    <source>
        <strain evidence="2 3">FIM1</strain>
    </source>
</reference>
<keyword evidence="1" id="KW-1133">Transmembrane helix</keyword>